<keyword evidence="3" id="KW-1185">Reference proteome</keyword>
<evidence type="ECO:0000259" key="1">
    <source>
        <dbReference type="Pfam" id="PF12766"/>
    </source>
</evidence>
<proteinExistence type="predicted"/>
<reference evidence="2" key="1">
    <citation type="submission" date="2020-10" db="EMBL/GenBank/DDBJ databases">
        <authorList>
            <person name="Kusch S."/>
        </authorList>
    </citation>
    <scope>NUCLEOTIDE SEQUENCE</scope>
    <source>
        <strain evidence="2">SwB9</strain>
    </source>
</reference>
<dbReference type="PANTHER" id="PTHR28243:SF1">
    <property type="entry name" value="PYRIDOXAMINE 5'-PHOSPHATE OXIDASE ALR4036 FAMILY FMN-BINDING DOMAIN-CONTAINING PROTEIN"/>
    <property type="match status" value="1"/>
</dbReference>
<gene>
    <name evidence="2" type="ORF">SCLTRI_LOCUS8271</name>
</gene>
<dbReference type="PANTHER" id="PTHR28243">
    <property type="entry name" value="AGL049CP"/>
    <property type="match status" value="1"/>
</dbReference>
<evidence type="ECO:0000313" key="3">
    <source>
        <dbReference type="Proteomes" id="UP000624404"/>
    </source>
</evidence>
<dbReference type="SUPFAM" id="SSF50475">
    <property type="entry name" value="FMN-binding split barrel"/>
    <property type="match status" value="1"/>
</dbReference>
<organism evidence="2 3">
    <name type="scientific">Sclerotinia trifoliorum</name>
    <dbReference type="NCBI Taxonomy" id="28548"/>
    <lineage>
        <taxon>Eukaryota</taxon>
        <taxon>Fungi</taxon>
        <taxon>Dikarya</taxon>
        <taxon>Ascomycota</taxon>
        <taxon>Pezizomycotina</taxon>
        <taxon>Leotiomycetes</taxon>
        <taxon>Helotiales</taxon>
        <taxon>Sclerotiniaceae</taxon>
        <taxon>Sclerotinia</taxon>
    </lineage>
</organism>
<dbReference type="InterPro" id="IPR012349">
    <property type="entry name" value="Split_barrel_FMN-bd"/>
</dbReference>
<dbReference type="Proteomes" id="UP000624404">
    <property type="component" value="Unassembled WGS sequence"/>
</dbReference>
<sequence length="339" mass="38081">MEQQAHCHYSRISPLYSKAAYTYISTVNNLTGKSFKIASQASTRLLRLARTMSTSTTTPASIGPAPWRPLFLSHLSKMDSPEFVLSSLHPSNDKDSPTPYLPRARYCIYRGMWAELPENKRNEAPLNDRVYESDLPTFTTDVRMEKVPEIFASSQGHGEVEQSQGSGGGGPIEAVFWVKEVMTQWRIKGEAYTVGQDIEGTGQESSGTRTVKTKIGERMRVVKEDGKENWSWDKELTAHFGNLSPGMRGSFKNPIPGTPVSQLRSDPKWALGQKVSDLNDEAARKNFRVVIIKPIEVEQLDLTEPDKARRWRFTYIGPNGDAGEGAEKIGEWKKEELWP</sequence>
<dbReference type="GO" id="GO:0010181">
    <property type="term" value="F:FMN binding"/>
    <property type="evidence" value="ECO:0007669"/>
    <property type="project" value="InterPro"/>
</dbReference>
<dbReference type="EMBL" id="CAJHIA010000032">
    <property type="protein sequence ID" value="CAD6448479.1"/>
    <property type="molecule type" value="Genomic_DNA"/>
</dbReference>
<dbReference type="OrthoDB" id="5394411at2759"/>
<dbReference type="Gene3D" id="2.30.110.10">
    <property type="entry name" value="Electron Transport, Fmn-binding Protein, Chain A"/>
    <property type="match status" value="1"/>
</dbReference>
<feature type="domain" description="Pyridoxamine 5'-phosphate oxidase Alr4036 family FMN-binding" evidence="1">
    <location>
        <begin position="65"/>
        <end position="193"/>
    </location>
</feature>
<evidence type="ECO:0000313" key="2">
    <source>
        <dbReference type="EMBL" id="CAD6448479.1"/>
    </source>
</evidence>
<dbReference type="InterPro" id="IPR024624">
    <property type="entry name" value="Pyridox_Oxase_Alr4036_FMN-bd"/>
</dbReference>
<comment type="caution">
    <text evidence="2">The sequence shown here is derived from an EMBL/GenBank/DDBJ whole genome shotgun (WGS) entry which is preliminary data.</text>
</comment>
<dbReference type="AlphaFoldDB" id="A0A8H2W2J8"/>
<protein>
    <submittedName>
        <fullName evidence="2">Ffaf6677-1fee-493b-aa7e-737d108f0234</fullName>
    </submittedName>
</protein>
<dbReference type="Pfam" id="PF12766">
    <property type="entry name" value="Pyridox_oxase_2"/>
    <property type="match status" value="1"/>
</dbReference>
<accession>A0A8H2W2J8</accession>
<name>A0A8H2W2J8_9HELO</name>